<dbReference type="InterPro" id="IPR010982">
    <property type="entry name" value="Lambda_DNA-bd_dom_sf"/>
</dbReference>
<feature type="non-terminal residue" evidence="3">
    <location>
        <position position="1"/>
    </location>
</feature>
<dbReference type="PROSITE" id="PS50943">
    <property type="entry name" value="HTH_CROC1"/>
    <property type="match status" value="1"/>
</dbReference>
<reference evidence="3" key="1">
    <citation type="journal article" date="2015" name="Nature">
        <title>Complex archaea that bridge the gap between prokaryotes and eukaryotes.</title>
        <authorList>
            <person name="Spang A."/>
            <person name="Saw J.H."/>
            <person name="Jorgensen S.L."/>
            <person name="Zaremba-Niedzwiedzka K."/>
            <person name="Martijn J."/>
            <person name="Lind A.E."/>
            <person name="van Eijk R."/>
            <person name="Schleper C."/>
            <person name="Guy L."/>
            <person name="Ettema T.J."/>
        </authorList>
    </citation>
    <scope>NUCLEOTIDE SEQUENCE</scope>
</reference>
<organism evidence="3">
    <name type="scientific">marine sediment metagenome</name>
    <dbReference type="NCBI Taxonomy" id="412755"/>
    <lineage>
        <taxon>unclassified sequences</taxon>
        <taxon>metagenomes</taxon>
        <taxon>ecological metagenomes</taxon>
    </lineage>
</organism>
<dbReference type="GO" id="GO:0003677">
    <property type="term" value="F:DNA binding"/>
    <property type="evidence" value="ECO:0007669"/>
    <property type="project" value="InterPro"/>
</dbReference>
<feature type="compositionally biased region" description="Basic and acidic residues" evidence="1">
    <location>
        <begin position="59"/>
        <end position="71"/>
    </location>
</feature>
<dbReference type="AlphaFoldDB" id="A0A0F8W4F2"/>
<dbReference type="InterPro" id="IPR001387">
    <property type="entry name" value="Cro/C1-type_HTH"/>
</dbReference>
<dbReference type="CDD" id="cd00093">
    <property type="entry name" value="HTH_XRE"/>
    <property type="match status" value="1"/>
</dbReference>
<dbReference type="Gene3D" id="1.10.260.40">
    <property type="entry name" value="lambda repressor-like DNA-binding domains"/>
    <property type="match status" value="1"/>
</dbReference>
<protein>
    <recommendedName>
        <fullName evidence="2">HTH cro/C1-type domain-containing protein</fullName>
    </recommendedName>
</protein>
<sequence>IQWSTCKVSKLSQNFIMTEGKDNLVDALPSRLKSARNRQGLSLDAIANLSSGSRSIVSRIERSESRPDNRSILEPGARL</sequence>
<proteinExistence type="predicted"/>
<accession>A0A0F8W4F2</accession>
<feature type="region of interest" description="Disordered" evidence="1">
    <location>
        <begin position="58"/>
        <end position="79"/>
    </location>
</feature>
<name>A0A0F8W4F2_9ZZZZ</name>
<evidence type="ECO:0000313" key="3">
    <source>
        <dbReference type="EMBL" id="KKK51448.1"/>
    </source>
</evidence>
<evidence type="ECO:0000259" key="2">
    <source>
        <dbReference type="PROSITE" id="PS50943"/>
    </source>
</evidence>
<evidence type="ECO:0000256" key="1">
    <source>
        <dbReference type="SAM" id="MobiDB-lite"/>
    </source>
</evidence>
<comment type="caution">
    <text evidence="3">The sequence shown here is derived from an EMBL/GenBank/DDBJ whole genome shotgun (WGS) entry which is preliminary data.</text>
</comment>
<gene>
    <name evidence="3" type="ORF">LCGC14_3114840</name>
</gene>
<dbReference type="EMBL" id="LAZR01067502">
    <property type="protein sequence ID" value="KKK51448.1"/>
    <property type="molecule type" value="Genomic_DNA"/>
</dbReference>
<feature type="domain" description="HTH cro/C1-type" evidence="2">
    <location>
        <begin position="32"/>
        <end position="68"/>
    </location>
</feature>
<dbReference type="SUPFAM" id="SSF47413">
    <property type="entry name" value="lambda repressor-like DNA-binding domains"/>
    <property type="match status" value="1"/>
</dbReference>